<evidence type="ECO:0000256" key="6">
    <source>
        <dbReference type="ARBA" id="ARBA00022723"/>
    </source>
</evidence>
<organism evidence="12 13">
    <name type="scientific">Kitasatospora herbaricolor</name>
    <dbReference type="NCBI Taxonomy" id="68217"/>
    <lineage>
        <taxon>Bacteria</taxon>
        <taxon>Bacillati</taxon>
        <taxon>Actinomycetota</taxon>
        <taxon>Actinomycetes</taxon>
        <taxon>Kitasatosporales</taxon>
        <taxon>Streptomycetaceae</taxon>
        <taxon>Kitasatospora</taxon>
    </lineage>
</organism>
<dbReference type="Pfam" id="PF02424">
    <property type="entry name" value="ApbE"/>
    <property type="match status" value="2"/>
</dbReference>
<comment type="catalytic activity">
    <reaction evidence="10">
        <text>L-threonyl-[protein] + FAD = FMN-L-threonyl-[protein] + AMP + H(+)</text>
        <dbReference type="Rhea" id="RHEA:36847"/>
        <dbReference type="Rhea" id="RHEA-COMP:11060"/>
        <dbReference type="Rhea" id="RHEA-COMP:11061"/>
        <dbReference type="ChEBI" id="CHEBI:15378"/>
        <dbReference type="ChEBI" id="CHEBI:30013"/>
        <dbReference type="ChEBI" id="CHEBI:57692"/>
        <dbReference type="ChEBI" id="CHEBI:74257"/>
        <dbReference type="ChEBI" id="CHEBI:456215"/>
        <dbReference type="EC" id="2.7.1.180"/>
    </reaction>
</comment>
<dbReference type="PANTHER" id="PTHR30040">
    <property type="entry name" value="THIAMINE BIOSYNTHESIS LIPOPROTEIN APBE"/>
    <property type="match status" value="1"/>
</dbReference>
<keyword evidence="5 12" id="KW-0808">Transferase</keyword>
<keyword evidence="6" id="KW-0479">Metal-binding</keyword>
<dbReference type="Proteomes" id="UP001432014">
    <property type="component" value="Chromosome"/>
</dbReference>
<sequence>MGTVFSFAVHDPTAETGPVLRRIVHRLHRIDEVFSTYRPTSDISRLGRGELALAQCDPEVAEVLERCRETAAETDGWFTDHPGGRLDPSGWVKGWAVEEASRSLRAAGSARHSVGGGGDVQTCGGPWRIGVADPLSPGGLAAVVTGHDLAVATSGVAERGAHILDPHTGRPAEGMLSLTLLGLHLARTDAWATAAFAMGPARALDWVERRPGTEALAVLADGTRRWTSGLPRHLAPSVPSATGPAQWRLPPTG</sequence>
<dbReference type="GO" id="GO:0016740">
    <property type="term" value="F:transferase activity"/>
    <property type="evidence" value="ECO:0007669"/>
    <property type="project" value="UniProtKB-KW"/>
</dbReference>
<protein>
    <recommendedName>
        <fullName evidence="3">FAD:protein FMN transferase</fullName>
        <ecNumber evidence="2">2.7.1.180</ecNumber>
    </recommendedName>
    <alternativeName>
        <fullName evidence="9">Flavin transferase</fullName>
    </alternativeName>
</protein>
<name>A0ABZ1WL26_9ACTN</name>
<gene>
    <name evidence="12" type="ORF">OG469_05140</name>
</gene>
<evidence type="ECO:0000256" key="10">
    <source>
        <dbReference type="ARBA" id="ARBA00048540"/>
    </source>
</evidence>
<dbReference type="SUPFAM" id="SSF143631">
    <property type="entry name" value="ApbE-like"/>
    <property type="match status" value="1"/>
</dbReference>
<evidence type="ECO:0000256" key="4">
    <source>
        <dbReference type="ARBA" id="ARBA00022630"/>
    </source>
</evidence>
<evidence type="ECO:0000256" key="1">
    <source>
        <dbReference type="ARBA" id="ARBA00001946"/>
    </source>
</evidence>
<evidence type="ECO:0000256" key="9">
    <source>
        <dbReference type="ARBA" id="ARBA00031306"/>
    </source>
</evidence>
<dbReference type="EC" id="2.7.1.180" evidence="2"/>
<dbReference type="RefSeq" id="WP_329501415.1">
    <property type="nucleotide sequence ID" value="NZ_CP108460.1"/>
</dbReference>
<feature type="region of interest" description="Disordered" evidence="11">
    <location>
        <begin position="230"/>
        <end position="253"/>
    </location>
</feature>
<comment type="cofactor">
    <cofactor evidence="1">
        <name>Mg(2+)</name>
        <dbReference type="ChEBI" id="CHEBI:18420"/>
    </cofactor>
</comment>
<evidence type="ECO:0000256" key="7">
    <source>
        <dbReference type="ARBA" id="ARBA00022827"/>
    </source>
</evidence>
<dbReference type="EMBL" id="CP108482">
    <property type="protein sequence ID" value="WUS61379.1"/>
    <property type="molecule type" value="Genomic_DNA"/>
</dbReference>
<evidence type="ECO:0000256" key="3">
    <source>
        <dbReference type="ARBA" id="ARBA00016337"/>
    </source>
</evidence>
<dbReference type="Gene3D" id="3.10.520.10">
    <property type="entry name" value="ApbE-like domains"/>
    <property type="match status" value="2"/>
</dbReference>
<evidence type="ECO:0000313" key="13">
    <source>
        <dbReference type="Proteomes" id="UP001432014"/>
    </source>
</evidence>
<evidence type="ECO:0000256" key="11">
    <source>
        <dbReference type="SAM" id="MobiDB-lite"/>
    </source>
</evidence>
<keyword evidence="4" id="KW-0285">Flavoprotein</keyword>
<evidence type="ECO:0000256" key="2">
    <source>
        <dbReference type="ARBA" id="ARBA00011955"/>
    </source>
</evidence>
<dbReference type="InterPro" id="IPR003374">
    <property type="entry name" value="ApbE-like_sf"/>
</dbReference>
<dbReference type="InterPro" id="IPR024932">
    <property type="entry name" value="ApbE"/>
</dbReference>
<reference evidence="12 13" key="1">
    <citation type="submission" date="2022-10" db="EMBL/GenBank/DDBJ databases">
        <title>The complete genomes of actinobacterial strains from the NBC collection.</title>
        <authorList>
            <person name="Joergensen T.S."/>
            <person name="Alvarez Arevalo M."/>
            <person name="Sterndorff E.B."/>
            <person name="Faurdal D."/>
            <person name="Vuksanovic O."/>
            <person name="Mourched A.-S."/>
            <person name="Charusanti P."/>
            <person name="Shaw S."/>
            <person name="Blin K."/>
            <person name="Weber T."/>
        </authorList>
    </citation>
    <scope>NUCLEOTIDE SEQUENCE [LARGE SCALE GENOMIC DNA]</scope>
    <source>
        <strain evidence="12 13">NBC_01247</strain>
    </source>
</reference>
<keyword evidence="7" id="KW-0274">FAD</keyword>
<dbReference type="PANTHER" id="PTHR30040:SF2">
    <property type="entry name" value="FAD:PROTEIN FMN TRANSFERASE"/>
    <property type="match status" value="1"/>
</dbReference>
<keyword evidence="13" id="KW-1185">Reference proteome</keyword>
<accession>A0ABZ1WL26</accession>
<keyword evidence="8" id="KW-0460">Magnesium</keyword>
<evidence type="ECO:0000313" key="12">
    <source>
        <dbReference type="EMBL" id="WUS61379.1"/>
    </source>
</evidence>
<proteinExistence type="predicted"/>
<evidence type="ECO:0000256" key="5">
    <source>
        <dbReference type="ARBA" id="ARBA00022679"/>
    </source>
</evidence>
<evidence type="ECO:0000256" key="8">
    <source>
        <dbReference type="ARBA" id="ARBA00022842"/>
    </source>
</evidence>